<feature type="signal peptide" evidence="3">
    <location>
        <begin position="1"/>
        <end position="33"/>
    </location>
</feature>
<dbReference type="SUPFAM" id="SSF53850">
    <property type="entry name" value="Periplasmic binding protein-like II"/>
    <property type="match status" value="1"/>
</dbReference>
<dbReference type="GO" id="GO:0030975">
    <property type="term" value="F:thiamine binding"/>
    <property type="evidence" value="ECO:0007669"/>
    <property type="project" value="TreeGrafter"/>
</dbReference>
<dbReference type="RefSeq" id="WP_133615121.1">
    <property type="nucleotide sequence ID" value="NZ_SNYW01000014.1"/>
</dbReference>
<evidence type="ECO:0000256" key="2">
    <source>
        <dbReference type="PIRSR" id="PIRSR002825-1"/>
    </source>
</evidence>
<keyword evidence="1 3" id="KW-0732">Signal</keyword>
<dbReference type="Pfam" id="PF13343">
    <property type="entry name" value="SBP_bac_6"/>
    <property type="match status" value="1"/>
</dbReference>
<protein>
    <submittedName>
        <fullName evidence="4">Iron(III) transport system substrate-binding protein</fullName>
    </submittedName>
</protein>
<organism evidence="4 5">
    <name type="scientific">Dongia mobilis</name>
    <dbReference type="NCBI Taxonomy" id="578943"/>
    <lineage>
        <taxon>Bacteria</taxon>
        <taxon>Pseudomonadati</taxon>
        <taxon>Pseudomonadota</taxon>
        <taxon>Alphaproteobacteria</taxon>
        <taxon>Rhodospirillales</taxon>
        <taxon>Dongiaceae</taxon>
        <taxon>Dongia</taxon>
    </lineage>
</organism>
<dbReference type="PIRSF" id="PIRSF002825">
    <property type="entry name" value="CfbpA"/>
    <property type="match status" value="1"/>
</dbReference>
<sequence length="354" mass="38804">MTMEKLTRRMALMSMAVLGSVAAIGLAAHPASAEDVVVKVYTAIEEEQMPPYKEAFEAANPGIKIEWQRDSTGVITARLLAEKDNRQADVVWGLAASSLMVLDQNGMLEGYKPEGYDQIKDDFKDRRSDKPTWVGMDAWASAICFNTVEAEKLGLPKPATWKDLLDPIYAGHIVMPNPGSSGTGFLSVAAWLQIFGEEEGWKYMDALHANMNSYTHSGSKPCKAVGAGEYPIGISFSYPGVKLINDGAPLEVILPTEGLGWEMEATAIMKGTDKLEAAQKVADFSASVEANKLYNQSYQVLARKDVDAVLPENYPANEGELLLSPNNFEWAATNREAILTEWQKRYGAKDQPKS</sequence>
<evidence type="ECO:0000313" key="4">
    <source>
        <dbReference type="EMBL" id="TDQ77530.1"/>
    </source>
</evidence>
<dbReference type="EMBL" id="SNYW01000014">
    <property type="protein sequence ID" value="TDQ77530.1"/>
    <property type="molecule type" value="Genomic_DNA"/>
</dbReference>
<dbReference type="GO" id="GO:0030976">
    <property type="term" value="F:thiamine pyrophosphate binding"/>
    <property type="evidence" value="ECO:0007669"/>
    <property type="project" value="TreeGrafter"/>
</dbReference>
<dbReference type="InterPro" id="IPR006311">
    <property type="entry name" value="TAT_signal"/>
</dbReference>
<dbReference type="PANTHER" id="PTHR30006:SF2">
    <property type="entry name" value="ABC TRANSPORTER SUBSTRATE-BINDING PROTEIN"/>
    <property type="match status" value="1"/>
</dbReference>
<dbReference type="OrthoDB" id="9766989at2"/>
<gene>
    <name evidence="4" type="ORF">A8950_3682</name>
</gene>
<dbReference type="Gene3D" id="3.40.190.10">
    <property type="entry name" value="Periplasmic binding protein-like II"/>
    <property type="match status" value="2"/>
</dbReference>
<dbReference type="Proteomes" id="UP000295783">
    <property type="component" value="Unassembled WGS sequence"/>
</dbReference>
<comment type="caution">
    <text evidence="4">The sequence shown here is derived from an EMBL/GenBank/DDBJ whole genome shotgun (WGS) entry which is preliminary data.</text>
</comment>
<evidence type="ECO:0000256" key="1">
    <source>
        <dbReference type="ARBA" id="ARBA00022729"/>
    </source>
</evidence>
<evidence type="ECO:0000313" key="5">
    <source>
        <dbReference type="Proteomes" id="UP000295783"/>
    </source>
</evidence>
<dbReference type="GO" id="GO:0046872">
    <property type="term" value="F:metal ion binding"/>
    <property type="evidence" value="ECO:0007669"/>
    <property type="project" value="UniProtKB-KW"/>
</dbReference>
<keyword evidence="2" id="KW-0479">Metal-binding</keyword>
<name>A0A4R6WGI5_9PROT</name>
<reference evidence="4 5" key="1">
    <citation type="submission" date="2019-03" db="EMBL/GenBank/DDBJ databases">
        <title>Genomic Encyclopedia of Type Strains, Phase III (KMG-III): the genomes of soil and plant-associated and newly described type strains.</title>
        <authorList>
            <person name="Whitman W."/>
        </authorList>
    </citation>
    <scope>NUCLEOTIDE SEQUENCE [LARGE SCALE GENOMIC DNA]</scope>
    <source>
        <strain evidence="4 5">CGMCC 1.7660</strain>
    </source>
</reference>
<dbReference type="GO" id="GO:0015888">
    <property type="term" value="P:thiamine transport"/>
    <property type="evidence" value="ECO:0007669"/>
    <property type="project" value="TreeGrafter"/>
</dbReference>
<keyword evidence="2" id="KW-0408">Iron</keyword>
<evidence type="ECO:0000256" key="3">
    <source>
        <dbReference type="SAM" id="SignalP"/>
    </source>
</evidence>
<dbReference type="PROSITE" id="PS51318">
    <property type="entry name" value="TAT"/>
    <property type="match status" value="1"/>
</dbReference>
<dbReference type="CDD" id="cd13544">
    <property type="entry name" value="PBP2_Fbp_like_1"/>
    <property type="match status" value="1"/>
</dbReference>
<dbReference type="PANTHER" id="PTHR30006">
    <property type="entry name" value="THIAMINE-BINDING PERIPLASMIC PROTEIN-RELATED"/>
    <property type="match status" value="1"/>
</dbReference>
<feature type="chain" id="PRO_5020206420" evidence="3">
    <location>
        <begin position="34"/>
        <end position="354"/>
    </location>
</feature>
<dbReference type="GO" id="GO:0030288">
    <property type="term" value="C:outer membrane-bounded periplasmic space"/>
    <property type="evidence" value="ECO:0007669"/>
    <property type="project" value="TreeGrafter"/>
</dbReference>
<accession>A0A4R6WGI5</accession>
<dbReference type="NCBIfam" id="TIGR03261">
    <property type="entry name" value="phnS2"/>
    <property type="match status" value="1"/>
</dbReference>
<feature type="binding site" evidence="2">
    <location>
        <position position="238"/>
    </location>
    <ligand>
        <name>Fe cation</name>
        <dbReference type="ChEBI" id="CHEBI:24875"/>
    </ligand>
</feature>
<dbReference type="InterPro" id="IPR017663">
    <property type="entry name" value="ABC_2-AEP-bd"/>
</dbReference>
<dbReference type="InterPro" id="IPR026045">
    <property type="entry name" value="Ferric-bd"/>
</dbReference>
<proteinExistence type="predicted"/>
<keyword evidence="5" id="KW-1185">Reference proteome</keyword>
<dbReference type="AlphaFoldDB" id="A0A4R6WGI5"/>